<feature type="domain" description="HTH tetR-type" evidence="6">
    <location>
        <begin position="73"/>
        <end position="133"/>
    </location>
</feature>
<dbReference type="GO" id="GO:0046677">
    <property type="term" value="P:response to antibiotic"/>
    <property type="evidence" value="ECO:0007669"/>
    <property type="project" value="InterPro"/>
</dbReference>
<evidence type="ECO:0000256" key="4">
    <source>
        <dbReference type="ARBA" id="ARBA00023163"/>
    </source>
</evidence>
<feature type="DNA-binding region" description="H-T-H motif" evidence="5">
    <location>
        <begin position="96"/>
        <end position="115"/>
    </location>
</feature>
<dbReference type="Gene3D" id="1.10.357.10">
    <property type="entry name" value="Tetracycline Repressor, domain 2"/>
    <property type="match status" value="1"/>
</dbReference>
<proteinExistence type="predicted"/>
<dbReference type="InterPro" id="IPR036271">
    <property type="entry name" value="Tet_transcr_reg_TetR-rel_C_sf"/>
</dbReference>
<dbReference type="InterPro" id="IPR001647">
    <property type="entry name" value="HTH_TetR"/>
</dbReference>
<keyword evidence="2" id="KW-0805">Transcription regulation</keyword>
<evidence type="ECO:0000313" key="8">
    <source>
        <dbReference type="Proteomes" id="UP000635245"/>
    </source>
</evidence>
<dbReference type="Pfam" id="PF00440">
    <property type="entry name" value="TetR_N"/>
    <property type="match status" value="1"/>
</dbReference>
<dbReference type="PANTHER" id="PTHR30055:SF151">
    <property type="entry name" value="TRANSCRIPTIONAL REGULATORY PROTEIN"/>
    <property type="match status" value="1"/>
</dbReference>
<dbReference type="GO" id="GO:0003700">
    <property type="term" value="F:DNA-binding transcription factor activity"/>
    <property type="evidence" value="ECO:0007669"/>
    <property type="project" value="TreeGrafter"/>
</dbReference>
<dbReference type="GO" id="GO:0000976">
    <property type="term" value="F:transcription cis-regulatory region binding"/>
    <property type="evidence" value="ECO:0007669"/>
    <property type="project" value="TreeGrafter"/>
</dbReference>
<dbReference type="InterPro" id="IPR009057">
    <property type="entry name" value="Homeodomain-like_sf"/>
</dbReference>
<name>A0A934QQL5_9PSEU</name>
<reference evidence="7" key="1">
    <citation type="submission" date="2020-12" db="EMBL/GenBank/DDBJ databases">
        <title>Prauserella sp. ASG 168, a novel actinomycete isolated from cave rock.</title>
        <authorList>
            <person name="Suriyachadkun C."/>
        </authorList>
    </citation>
    <scope>NUCLEOTIDE SEQUENCE</scope>
    <source>
        <strain evidence="7">ASG 168</strain>
    </source>
</reference>
<dbReference type="Gene3D" id="1.10.10.60">
    <property type="entry name" value="Homeodomain-like"/>
    <property type="match status" value="1"/>
</dbReference>
<accession>A0A934QQL5</accession>
<dbReference type="InterPro" id="IPR003012">
    <property type="entry name" value="Tet_transcr_reg_TetR"/>
</dbReference>
<dbReference type="GO" id="GO:0045892">
    <property type="term" value="P:negative regulation of DNA-templated transcription"/>
    <property type="evidence" value="ECO:0007669"/>
    <property type="project" value="InterPro"/>
</dbReference>
<dbReference type="EMBL" id="JAENJH010000001">
    <property type="protein sequence ID" value="MBK1783614.1"/>
    <property type="molecule type" value="Genomic_DNA"/>
</dbReference>
<evidence type="ECO:0000256" key="5">
    <source>
        <dbReference type="PROSITE-ProRule" id="PRU00335"/>
    </source>
</evidence>
<comment type="caution">
    <text evidence="7">The sequence shown here is derived from an EMBL/GenBank/DDBJ whole genome shotgun (WGS) entry which is preliminary data.</text>
</comment>
<dbReference type="SUPFAM" id="SSF46689">
    <property type="entry name" value="Homeodomain-like"/>
    <property type="match status" value="1"/>
</dbReference>
<dbReference type="InterPro" id="IPR050109">
    <property type="entry name" value="HTH-type_TetR-like_transc_reg"/>
</dbReference>
<dbReference type="Proteomes" id="UP000635245">
    <property type="component" value="Unassembled WGS sequence"/>
</dbReference>
<keyword evidence="8" id="KW-1185">Reference proteome</keyword>
<dbReference type="Pfam" id="PF02909">
    <property type="entry name" value="TetR_C_1"/>
    <property type="match status" value="1"/>
</dbReference>
<dbReference type="AlphaFoldDB" id="A0A934QQL5"/>
<keyword evidence="4" id="KW-0804">Transcription</keyword>
<evidence type="ECO:0000256" key="3">
    <source>
        <dbReference type="ARBA" id="ARBA00023125"/>
    </source>
</evidence>
<dbReference type="InterPro" id="IPR004111">
    <property type="entry name" value="Repressor_TetR_C"/>
</dbReference>
<organism evidence="7 8">
    <name type="scientific">Prauserella cavernicola</name>
    <dbReference type="NCBI Taxonomy" id="2800127"/>
    <lineage>
        <taxon>Bacteria</taxon>
        <taxon>Bacillati</taxon>
        <taxon>Actinomycetota</taxon>
        <taxon>Actinomycetes</taxon>
        <taxon>Pseudonocardiales</taxon>
        <taxon>Pseudonocardiaceae</taxon>
        <taxon>Prauserella</taxon>
    </lineage>
</organism>
<protein>
    <submittedName>
        <fullName evidence="7">TetR/AcrR family transcriptional regulator C-terminal domain-containing protein</fullName>
    </submittedName>
</protein>
<evidence type="ECO:0000256" key="2">
    <source>
        <dbReference type="ARBA" id="ARBA00023015"/>
    </source>
</evidence>
<evidence type="ECO:0000313" key="7">
    <source>
        <dbReference type="EMBL" id="MBK1783614.1"/>
    </source>
</evidence>
<sequence length="290" mass="32391">MVPTTRLVQLQDPARGLLVAVDLHSQQWHRASFNVVKLHALRYKVAGVDANELREAGSVWLRDEPARKRRATPLSRERIVTEAVALLDEHGTAKLTMRRLAESLEVTPTALYWHVKTKDDVLDLAEDHVFGEVVLPEPGEDWRHDVRTLIRRWHSAMARHPWSTELIGRPALGPNVLARTEFLQSALTRGGFAGLELAVATRVLANFVIGAALTEATWRRSGDPVTRADARRHVEAHRERYPTLAASGHLDDGRWSDEELFDRGLDVLLAGLPQTVVTTMDTATSASRPT</sequence>
<dbReference type="PROSITE" id="PS50977">
    <property type="entry name" value="HTH_TETR_2"/>
    <property type="match status" value="1"/>
</dbReference>
<dbReference type="PRINTS" id="PR00400">
    <property type="entry name" value="TETREPRESSOR"/>
</dbReference>
<dbReference type="SUPFAM" id="SSF48498">
    <property type="entry name" value="Tetracyclin repressor-like, C-terminal domain"/>
    <property type="match status" value="1"/>
</dbReference>
<dbReference type="PANTHER" id="PTHR30055">
    <property type="entry name" value="HTH-TYPE TRANSCRIPTIONAL REGULATOR RUTR"/>
    <property type="match status" value="1"/>
</dbReference>
<keyword evidence="3 5" id="KW-0238">DNA-binding</keyword>
<keyword evidence="1" id="KW-0678">Repressor</keyword>
<evidence type="ECO:0000256" key="1">
    <source>
        <dbReference type="ARBA" id="ARBA00022491"/>
    </source>
</evidence>
<gene>
    <name evidence="7" type="ORF">JHE00_04685</name>
</gene>
<evidence type="ECO:0000259" key="6">
    <source>
        <dbReference type="PROSITE" id="PS50977"/>
    </source>
</evidence>